<evidence type="ECO:0000256" key="3">
    <source>
        <dbReference type="ARBA" id="ARBA00022449"/>
    </source>
</evidence>
<comment type="similarity">
    <text evidence="2">Belongs to the Ca(2+):cation antiporter (CaCA) (TC 2.A.19) family. SLC24A subfamily.</text>
</comment>
<dbReference type="PANTHER" id="PTHR10846:SF72">
    <property type="entry name" value="SODIUM_POTASSIUM_CALCIUM EXCHANGER NCKX30C"/>
    <property type="match status" value="1"/>
</dbReference>
<dbReference type="InterPro" id="IPR004481">
    <property type="entry name" value="K/Na/Ca-exchanger"/>
</dbReference>
<evidence type="ECO:0000256" key="5">
    <source>
        <dbReference type="ARBA" id="ARBA00022989"/>
    </source>
</evidence>
<evidence type="ECO:0000256" key="7">
    <source>
        <dbReference type="SAM" id="Phobius"/>
    </source>
</evidence>
<protein>
    <recommendedName>
        <fullName evidence="8">Sodium/calcium exchanger membrane region domain-containing protein</fullName>
    </recommendedName>
</protein>
<dbReference type="InterPro" id="IPR004837">
    <property type="entry name" value="NaCa_Exmemb"/>
</dbReference>
<evidence type="ECO:0000256" key="4">
    <source>
        <dbReference type="ARBA" id="ARBA00022692"/>
    </source>
</evidence>
<dbReference type="EMBL" id="HBGE01101161">
    <property type="protein sequence ID" value="CAD9183499.1"/>
    <property type="molecule type" value="Transcribed_RNA"/>
</dbReference>
<evidence type="ECO:0000256" key="1">
    <source>
        <dbReference type="ARBA" id="ARBA00004141"/>
    </source>
</evidence>
<evidence type="ECO:0000256" key="2">
    <source>
        <dbReference type="ARBA" id="ARBA00005364"/>
    </source>
</evidence>
<gene>
    <name evidence="9" type="ORF">ACAT0790_LOCUS60271</name>
</gene>
<organism evidence="9">
    <name type="scientific">Alexandrium catenella</name>
    <name type="common">Red tide dinoflagellate</name>
    <name type="synonym">Gonyaulax catenella</name>
    <dbReference type="NCBI Taxonomy" id="2925"/>
    <lineage>
        <taxon>Eukaryota</taxon>
        <taxon>Sar</taxon>
        <taxon>Alveolata</taxon>
        <taxon>Dinophyceae</taxon>
        <taxon>Gonyaulacales</taxon>
        <taxon>Pyrocystaceae</taxon>
        <taxon>Alexandrium</taxon>
    </lineage>
</organism>
<evidence type="ECO:0000256" key="6">
    <source>
        <dbReference type="ARBA" id="ARBA00023136"/>
    </source>
</evidence>
<dbReference type="GO" id="GO:0005886">
    <property type="term" value="C:plasma membrane"/>
    <property type="evidence" value="ECO:0007669"/>
    <property type="project" value="TreeGrafter"/>
</dbReference>
<dbReference type="InterPro" id="IPR044880">
    <property type="entry name" value="NCX_ion-bd_dom_sf"/>
</dbReference>
<dbReference type="PANTHER" id="PTHR10846">
    <property type="entry name" value="SODIUM/POTASSIUM/CALCIUM EXCHANGER"/>
    <property type="match status" value="1"/>
</dbReference>
<comment type="subcellular location">
    <subcellularLocation>
        <location evidence="1">Membrane</location>
        <topology evidence="1">Multi-pass membrane protein</topology>
    </subcellularLocation>
</comment>
<evidence type="ECO:0000259" key="8">
    <source>
        <dbReference type="Pfam" id="PF01699"/>
    </source>
</evidence>
<evidence type="ECO:0000313" key="9">
    <source>
        <dbReference type="EMBL" id="CAD9183499.1"/>
    </source>
</evidence>
<dbReference type="Gene3D" id="1.20.1420.30">
    <property type="entry name" value="NCX, central ion-binding region"/>
    <property type="match status" value="1"/>
</dbReference>
<dbReference type="GO" id="GO:0008273">
    <property type="term" value="F:calcium, potassium:sodium antiporter activity"/>
    <property type="evidence" value="ECO:0007669"/>
    <property type="project" value="TreeGrafter"/>
</dbReference>
<feature type="domain" description="Sodium/calcium exchanger membrane region" evidence="8">
    <location>
        <begin position="1"/>
        <end position="82"/>
    </location>
</feature>
<keyword evidence="3" id="KW-0813">Transport</keyword>
<keyword evidence="4 7" id="KW-0812">Transmembrane</keyword>
<dbReference type="GO" id="GO:0005262">
    <property type="term" value="F:calcium channel activity"/>
    <property type="evidence" value="ECO:0007669"/>
    <property type="project" value="TreeGrafter"/>
</dbReference>
<feature type="transmembrane region" description="Helical" evidence="7">
    <location>
        <begin position="7"/>
        <end position="28"/>
    </location>
</feature>
<keyword evidence="5 7" id="KW-1133">Transmembrane helix</keyword>
<feature type="transmembrane region" description="Helical" evidence="7">
    <location>
        <begin position="68"/>
        <end position="89"/>
    </location>
</feature>
<dbReference type="GO" id="GO:0006874">
    <property type="term" value="P:intracellular calcium ion homeostasis"/>
    <property type="evidence" value="ECO:0007669"/>
    <property type="project" value="TreeGrafter"/>
</dbReference>
<dbReference type="AlphaFoldDB" id="A0A7S1S385"/>
<keyword evidence="3" id="KW-0050">Antiport</keyword>
<sequence length="100" mass="10839">MAVSSSIGSNIFDVTVGLPLPWLIFTISKGKPVSVRTDSLGVSVIVLALMIAAVVVTIIAMKWRMTKCLGYIMFLLYALFLLQALLMQLPEGNPVVTPPF</sequence>
<accession>A0A7S1S385</accession>
<proteinExistence type="inferred from homology"/>
<name>A0A7S1S385_ALECA</name>
<reference evidence="9" key="1">
    <citation type="submission" date="2021-01" db="EMBL/GenBank/DDBJ databases">
        <authorList>
            <person name="Corre E."/>
            <person name="Pelletier E."/>
            <person name="Niang G."/>
            <person name="Scheremetjew M."/>
            <person name="Finn R."/>
            <person name="Kale V."/>
            <person name="Holt S."/>
            <person name="Cochrane G."/>
            <person name="Meng A."/>
            <person name="Brown T."/>
            <person name="Cohen L."/>
        </authorList>
    </citation>
    <scope>NUCLEOTIDE SEQUENCE</scope>
    <source>
        <strain evidence="9">OF101</strain>
    </source>
</reference>
<keyword evidence="6 7" id="KW-0472">Membrane</keyword>
<feature type="transmembrane region" description="Helical" evidence="7">
    <location>
        <begin position="40"/>
        <end position="61"/>
    </location>
</feature>
<dbReference type="Pfam" id="PF01699">
    <property type="entry name" value="Na_Ca_ex"/>
    <property type="match status" value="1"/>
</dbReference>